<dbReference type="Gene3D" id="3.40.50.12230">
    <property type="match status" value="1"/>
</dbReference>
<dbReference type="PANTHER" id="PTHR11138:SF5">
    <property type="entry name" value="METHIONYL-TRNA FORMYLTRANSFERASE, MITOCHONDRIAL"/>
    <property type="match status" value="1"/>
</dbReference>
<dbReference type="EMBL" id="FMWK01000019">
    <property type="protein sequence ID" value="SCZ81245.1"/>
    <property type="molecule type" value="Genomic_DNA"/>
</dbReference>
<evidence type="ECO:0000259" key="1">
    <source>
        <dbReference type="Pfam" id="PF00551"/>
    </source>
</evidence>
<dbReference type="SUPFAM" id="SSF50486">
    <property type="entry name" value="FMT C-terminal domain-like"/>
    <property type="match status" value="1"/>
</dbReference>
<dbReference type="Pfam" id="PF02911">
    <property type="entry name" value="Formyl_trans_C"/>
    <property type="match status" value="1"/>
</dbReference>
<dbReference type="Pfam" id="PF00551">
    <property type="entry name" value="Formyl_trans_N"/>
    <property type="match status" value="1"/>
</dbReference>
<dbReference type="AlphaFoldDB" id="A0A1G5S4E9"/>
<dbReference type="PANTHER" id="PTHR11138">
    <property type="entry name" value="METHIONYL-TRNA FORMYLTRANSFERASE"/>
    <property type="match status" value="1"/>
</dbReference>
<dbReference type="RefSeq" id="WP_090164102.1">
    <property type="nucleotide sequence ID" value="NZ_FMWK01000019.1"/>
</dbReference>
<name>A0A1G5S4E9_PSEXY</name>
<proteinExistence type="predicted"/>
<feature type="domain" description="Formyl transferase N-terminal" evidence="1">
    <location>
        <begin position="62"/>
        <end position="170"/>
    </location>
</feature>
<evidence type="ECO:0000313" key="4">
    <source>
        <dbReference type="Proteomes" id="UP000199428"/>
    </source>
</evidence>
<dbReference type="GO" id="GO:0005829">
    <property type="term" value="C:cytosol"/>
    <property type="evidence" value="ECO:0007669"/>
    <property type="project" value="TreeGrafter"/>
</dbReference>
<dbReference type="SUPFAM" id="SSF53328">
    <property type="entry name" value="Formyltransferase"/>
    <property type="match status" value="1"/>
</dbReference>
<feature type="domain" description="Formyl transferase C-terminal" evidence="2">
    <location>
        <begin position="205"/>
        <end position="294"/>
    </location>
</feature>
<sequence>MVKSLLFAATEKGFSVCKRLVEERKESLGAVITFKEVGVQKDWSEDIVKLCKNNGVDVFYWSEIKTDLYNEIDTRGIDCAFAISWKYLISLDINNHLKHNLIVLHDSLLPRYRGFAPTPTAIINGEDKVGITALFATDSVDKGDILLQKEIKVEDHEYICDIIEKESEVYGQMVVELIDMIEEDNVNPIVQNEDEASYSIWRNLEDCHIDWDKPAKDIYNFVRALGNPYLGAYTYWDDNKIIIERASVMDYDLKFELRDSGKIWSIEDGMPIVICGSGLLKIQSAKYENGDKVTFNRVRVRFK</sequence>
<dbReference type="Proteomes" id="UP000199428">
    <property type="component" value="Unassembled WGS sequence"/>
</dbReference>
<evidence type="ECO:0000259" key="2">
    <source>
        <dbReference type="Pfam" id="PF02911"/>
    </source>
</evidence>
<protein>
    <submittedName>
        <fullName evidence="3">Methionyl-tRNA formyltransferase</fullName>
    </submittedName>
</protein>
<dbReference type="GO" id="GO:0004479">
    <property type="term" value="F:methionyl-tRNA formyltransferase activity"/>
    <property type="evidence" value="ECO:0007669"/>
    <property type="project" value="TreeGrafter"/>
</dbReference>
<dbReference type="InterPro" id="IPR011034">
    <property type="entry name" value="Formyl_transferase-like_C_sf"/>
</dbReference>
<keyword evidence="3" id="KW-0808">Transferase</keyword>
<gene>
    <name evidence="3" type="ORF">SAMN02910350_02710</name>
</gene>
<dbReference type="InterPro" id="IPR002376">
    <property type="entry name" value="Formyl_transf_N"/>
</dbReference>
<reference evidence="3 4" key="1">
    <citation type="submission" date="2016-10" db="EMBL/GenBank/DDBJ databases">
        <authorList>
            <person name="de Groot N.N."/>
        </authorList>
    </citation>
    <scope>NUCLEOTIDE SEQUENCE [LARGE SCALE GENOMIC DNA]</scope>
    <source>
        <strain evidence="3 4">DSM 10317</strain>
    </source>
</reference>
<evidence type="ECO:0000313" key="3">
    <source>
        <dbReference type="EMBL" id="SCZ81245.1"/>
    </source>
</evidence>
<organism evidence="3 4">
    <name type="scientific">Pseudobutyrivibrio xylanivorans</name>
    <dbReference type="NCBI Taxonomy" id="185007"/>
    <lineage>
        <taxon>Bacteria</taxon>
        <taxon>Bacillati</taxon>
        <taxon>Bacillota</taxon>
        <taxon>Clostridia</taxon>
        <taxon>Lachnospirales</taxon>
        <taxon>Lachnospiraceae</taxon>
        <taxon>Pseudobutyrivibrio</taxon>
    </lineage>
</organism>
<dbReference type="InterPro" id="IPR036477">
    <property type="entry name" value="Formyl_transf_N_sf"/>
</dbReference>
<dbReference type="InterPro" id="IPR005793">
    <property type="entry name" value="Formyl_trans_C"/>
</dbReference>
<accession>A0A1G5S4E9</accession>